<evidence type="ECO:0000313" key="2">
    <source>
        <dbReference type="Proteomes" id="UP001642464"/>
    </source>
</evidence>
<keyword evidence="2" id="KW-1185">Reference proteome</keyword>
<dbReference type="Proteomes" id="UP001642464">
    <property type="component" value="Unassembled WGS sequence"/>
</dbReference>
<evidence type="ECO:0000313" key="1">
    <source>
        <dbReference type="EMBL" id="CAK9068359.1"/>
    </source>
</evidence>
<reference evidence="1 2" key="1">
    <citation type="submission" date="2024-02" db="EMBL/GenBank/DDBJ databases">
        <authorList>
            <person name="Chen Y."/>
            <person name="Shah S."/>
            <person name="Dougan E. K."/>
            <person name="Thang M."/>
            <person name="Chan C."/>
        </authorList>
    </citation>
    <scope>NUCLEOTIDE SEQUENCE [LARGE SCALE GENOMIC DNA]</scope>
</reference>
<protein>
    <submittedName>
        <fullName evidence="1">Obg-like ATPase 1</fullName>
    </submittedName>
</protein>
<proteinExistence type="predicted"/>
<accession>A0ABP0NZX0</accession>
<comment type="caution">
    <text evidence="1">The sequence shown here is derived from an EMBL/GenBank/DDBJ whole genome shotgun (WGS) entry which is preliminary data.</text>
</comment>
<sequence>MFTFQVVEVHAFHGCSHFLFSDSFCSLPAGSAIIRDLRLWHGYLCGTGEILDPCQPVLPQTVHHTLSQFGQEISRRLVAFNEELASGEGWMINDVFGYHRRKQEAY</sequence>
<name>A0ABP0NZX0_9DINO</name>
<gene>
    <name evidence="1" type="ORF">SCF082_LOCUS34436</name>
</gene>
<dbReference type="EMBL" id="CAXAMM010031569">
    <property type="protein sequence ID" value="CAK9068359.1"/>
    <property type="molecule type" value="Genomic_DNA"/>
</dbReference>
<organism evidence="1 2">
    <name type="scientific">Durusdinium trenchii</name>
    <dbReference type="NCBI Taxonomy" id="1381693"/>
    <lineage>
        <taxon>Eukaryota</taxon>
        <taxon>Sar</taxon>
        <taxon>Alveolata</taxon>
        <taxon>Dinophyceae</taxon>
        <taxon>Suessiales</taxon>
        <taxon>Symbiodiniaceae</taxon>
        <taxon>Durusdinium</taxon>
    </lineage>
</organism>